<accession>W2RNX1</accession>
<sequence length="1489" mass="165871">MPSTQSKGGLEVLDRSDASLSELIVHATEILGIDVNKPLDPTQYTSTAPYTFSEQWVLRWLVRRMSSLLDVIHKGKDREAYTQHLLDIRLWRLLLHLCGVISPTLLCETFIDRKSLPVLDGCIRLRLEHFSAPSISAPDVLEQTTNVRSVKRRRLSPPGDVSVESEHDLNVVILQVCARCAQLASPPEDQTDHSQASLWSSVSDCASMFASTLQLCLHSLKERPQDVEASASQLHSILHMWAGRPLAQSDSAKAQEITVFNEGCLSLCLETLDILSDPQLPPMTSRKASIQGLERLLAMTSVLPLRERFIKKHLKNWRSNRPCLTWADVEPVYRDFVVVLGSKPQSREVKATSMVGLDWNGRSHHIYDIATRLLPKYDIRRRQQEQDWLDALLLVLAYIAGPQLPQLELTRIDTVRIIDTAYPAGPTSNIVSIEELLRLSTISQCTPSSHALSYIAATLVSWHELALPSMALSYLLKANENLLLPNTGVPTSTFAMSELVARIGQSSISRQDYKVLRDGVFVKTLTSYAKSRALKDFIDLWRENLQEAMRVRSSPKQDDQDIPALQVWEDDEIFDEFTRLAALSTASSPGEELLTDLQKALAGLSGRVGSTLDVFATLSIASALLRTTGRTRSVSETETLLQIVEQSILALQKRSDYQGQRWRLWNLINSIQRTLPSYQLPADLLNEKVTQASAVLIHPAQGSSAPRRSAHWYQEYLERFKVLADEASKQNEPFVQALDLSLDQLRTSVASLATCRSPEDPRQPLWLGRSLTIHSEEQLLSGCVGMLLARPHLLEAKRQISQDFLRALLRSEGADVSRQETQTPRVEDLLVAAIDTTGAKSTKNLRAILTKSASENSSSLITSPQHHYLVEKILLEGLDAASTRGMADALFEQLKQHNTTPKLPSHLARHLATMDHLSGQYSVSFTGPECWDEWTTIGGNISKQKPWEDAYSFFVICRSLENVIGRLWSRIAANPSKPDLQSQVLADVLVWLRKMKPSKKKARLPTDIPRLYLAQHICCSSEKVIETCVSKDLKELKSQFTNMLVSDIEALAGGSGTTGGVEADPYSRISTILRVVAACPTAWSSSLELHDALQSLLSRVRGARPSFSTVSLYLNDLITDQTRALLAEFGKADTSDPIERRLNELFRLSRPDKFDEHQFGRLAIEADLFAQSLKWEDRAICVELLLQPDVSAGLGVVGPIIVASIVLQISAQETEQDPRLSMSIARVASLASLGEERDLFDVLLALENTKLILATHPSVISQPTIDSLLAQMALLLSGSDTTRISPAVFPEHIFERVCAIVGNLLSRFRRRLADRHHLLLPVLQQLVRCLFYSDEVTKRARQPSVIGSDPSSYLRSLPSWLTLSSVPLPASAAVSLSRLLSSICNPTVSAAKSSSKRSKNNELNDETKRVKTIAGQHMQYLVMEYCRCSLDGDIGPGVKEKLLPGMYTILDAMSRDLMRAMNSAMDPSSRAIFKTLYDDWTRYGKWDKS</sequence>
<dbReference type="PANTHER" id="PTHR15682:SF2">
    <property type="entry name" value="UNHEALTHY RIBOSOME BIOGENESIS PROTEIN 2 HOMOLOG"/>
    <property type="match status" value="1"/>
</dbReference>
<dbReference type="GeneID" id="19975744"/>
<evidence type="ECO:0000313" key="3">
    <source>
        <dbReference type="Proteomes" id="UP000030752"/>
    </source>
</evidence>
<dbReference type="Proteomes" id="UP000030752">
    <property type="component" value="Unassembled WGS sequence"/>
</dbReference>
<dbReference type="OrthoDB" id="160374at2759"/>
<dbReference type="PANTHER" id="PTHR15682">
    <property type="entry name" value="UNHEALTHY RIBOSOME BIOGENESIS PROTEIN 2 HOMOLOG"/>
    <property type="match status" value="1"/>
</dbReference>
<name>W2RNX1_CYPE1</name>
<organism evidence="2 3">
    <name type="scientific">Cyphellophora europaea (strain CBS 101466)</name>
    <name type="common">Phialophora europaea</name>
    <dbReference type="NCBI Taxonomy" id="1220924"/>
    <lineage>
        <taxon>Eukaryota</taxon>
        <taxon>Fungi</taxon>
        <taxon>Dikarya</taxon>
        <taxon>Ascomycota</taxon>
        <taxon>Pezizomycotina</taxon>
        <taxon>Eurotiomycetes</taxon>
        <taxon>Chaetothyriomycetidae</taxon>
        <taxon>Chaetothyriales</taxon>
        <taxon>Cyphellophoraceae</taxon>
        <taxon>Cyphellophora</taxon>
    </lineage>
</organism>
<dbReference type="HOGENOM" id="CLU_005258_0_0_1"/>
<evidence type="ECO:0000259" key="1">
    <source>
        <dbReference type="Pfam" id="PF10441"/>
    </source>
</evidence>
<gene>
    <name evidence="2" type="ORF">HMPREF1541_08405</name>
</gene>
<keyword evidence="3" id="KW-1185">Reference proteome</keyword>
<dbReference type="Pfam" id="PF10441">
    <property type="entry name" value="Urb2"/>
    <property type="match status" value="1"/>
</dbReference>
<dbReference type="RefSeq" id="XP_008720946.1">
    <property type="nucleotide sequence ID" value="XM_008722724.1"/>
</dbReference>
<dbReference type="VEuPathDB" id="FungiDB:HMPREF1541_08405"/>
<dbReference type="STRING" id="1220924.W2RNX1"/>
<dbReference type="InParanoid" id="W2RNX1"/>
<dbReference type="eggNOG" id="ENOG502QTEB">
    <property type="taxonomic scope" value="Eukaryota"/>
</dbReference>
<dbReference type="InterPro" id="IPR052609">
    <property type="entry name" value="Ribosome_Biogenesis_Reg"/>
</dbReference>
<evidence type="ECO:0000313" key="2">
    <source>
        <dbReference type="EMBL" id="ETN37414.1"/>
    </source>
</evidence>
<feature type="domain" description="Nucleolar 27S pre-rRNA processing Urb2/Npa2 C-terminal" evidence="1">
    <location>
        <begin position="1244"/>
        <end position="1488"/>
    </location>
</feature>
<dbReference type="GO" id="GO:0005730">
    <property type="term" value="C:nucleolus"/>
    <property type="evidence" value="ECO:0007669"/>
    <property type="project" value="TreeGrafter"/>
</dbReference>
<dbReference type="InterPro" id="IPR018849">
    <property type="entry name" value="Urb2/Npa2_C"/>
</dbReference>
<dbReference type="GO" id="GO:0042254">
    <property type="term" value="P:ribosome biogenesis"/>
    <property type="evidence" value="ECO:0007669"/>
    <property type="project" value="TreeGrafter"/>
</dbReference>
<reference evidence="2 3" key="1">
    <citation type="submission" date="2013-03" db="EMBL/GenBank/DDBJ databases">
        <title>The Genome Sequence of Phialophora europaea CBS 101466.</title>
        <authorList>
            <consortium name="The Broad Institute Genomics Platform"/>
            <person name="Cuomo C."/>
            <person name="de Hoog S."/>
            <person name="Gorbushina A."/>
            <person name="Walker B."/>
            <person name="Young S.K."/>
            <person name="Zeng Q."/>
            <person name="Gargeya S."/>
            <person name="Fitzgerald M."/>
            <person name="Haas B."/>
            <person name="Abouelleil A."/>
            <person name="Allen A.W."/>
            <person name="Alvarado L."/>
            <person name="Arachchi H.M."/>
            <person name="Berlin A.M."/>
            <person name="Chapman S.B."/>
            <person name="Gainer-Dewar J."/>
            <person name="Goldberg J."/>
            <person name="Griggs A."/>
            <person name="Gujja S."/>
            <person name="Hansen M."/>
            <person name="Howarth C."/>
            <person name="Imamovic A."/>
            <person name="Ireland A."/>
            <person name="Larimer J."/>
            <person name="McCowan C."/>
            <person name="Murphy C."/>
            <person name="Pearson M."/>
            <person name="Poon T.W."/>
            <person name="Priest M."/>
            <person name="Roberts A."/>
            <person name="Saif S."/>
            <person name="Shea T."/>
            <person name="Sisk P."/>
            <person name="Sykes S."/>
            <person name="Wortman J."/>
            <person name="Nusbaum C."/>
            <person name="Birren B."/>
        </authorList>
    </citation>
    <scope>NUCLEOTIDE SEQUENCE [LARGE SCALE GENOMIC DNA]</scope>
    <source>
        <strain evidence="2 3">CBS 101466</strain>
    </source>
</reference>
<protein>
    <recommendedName>
        <fullName evidence="1">Nucleolar 27S pre-rRNA processing Urb2/Npa2 C-terminal domain-containing protein</fullName>
    </recommendedName>
</protein>
<dbReference type="EMBL" id="KB822724">
    <property type="protein sequence ID" value="ETN37414.1"/>
    <property type="molecule type" value="Genomic_DNA"/>
</dbReference>
<proteinExistence type="predicted"/>